<proteinExistence type="predicted"/>
<evidence type="ECO:0000313" key="1">
    <source>
        <dbReference type="EMBL" id="ERJ92122.1"/>
    </source>
</evidence>
<dbReference type="Proteomes" id="UP000016649">
    <property type="component" value="Unassembled WGS sequence"/>
</dbReference>
<gene>
    <name evidence="1" type="ORF">HMPREF9193_01783</name>
</gene>
<comment type="caution">
    <text evidence="1">The sequence shown here is derived from an EMBL/GenBank/DDBJ whole genome shotgun (WGS) entry which is preliminary data.</text>
</comment>
<dbReference type="EMBL" id="AWVH01000039">
    <property type="protein sequence ID" value="ERJ92122.1"/>
    <property type="molecule type" value="Genomic_DNA"/>
</dbReference>
<reference evidence="1 2" key="1">
    <citation type="submission" date="2013-08" db="EMBL/GenBank/DDBJ databases">
        <authorList>
            <person name="Weinstock G."/>
            <person name="Sodergren E."/>
            <person name="Wylie T."/>
            <person name="Fulton L."/>
            <person name="Fulton R."/>
            <person name="Fronick C."/>
            <person name="O'Laughlin M."/>
            <person name="Godfrey J."/>
            <person name="Miner T."/>
            <person name="Herter B."/>
            <person name="Appelbaum E."/>
            <person name="Cordes M."/>
            <person name="Lek S."/>
            <person name="Wollam A."/>
            <person name="Pepin K.H."/>
            <person name="Palsikar V.B."/>
            <person name="Mitreva M."/>
            <person name="Wilson R.K."/>
        </authorList>
    </citation>
    <scope>NUCLEOTIDE SEQUENCE [LARGE SCALE GENOMIC DNA]</scope>
    <source>
        <strain evidence="1 2">ATCC 700332</strain>
    </source>
</reference>
<protein>
    <submittedName>
        <fullName evidence="1">Uncharacterized protein</fullName>
    </submittedName>
</protein>
<keyword evidence="2" id="KW-1185">Reference proteome</keyword>
<organism evidence="1 2">
    <name type="scientific">Treponema lecithinolyticum ATCC 700332</name>
    <dbReference type="NCBI Taxonomy" id="1321815"/>
    <lineage>
        <taxon>Bacteria</taxon>
        <taxon>Pseudomonadati</taxon>
        <taxon>Spirochaetota</taxon>
        <taxon>Spirochaetia</taxon>
        <taxon>Spirochaetales</taxon>
        <taxon>Treponemataceae</taxon>
        <taxon>Treponema</taxon>
    </lineage>
</organism>
<evidence type="ECO:0000313" key="2">
    <source>
        <dbReference type="Proteomes" id="UP000016649"/>
    </source>
</evidence>
<accession>A0ABN0NXJ0</accession>
<sequence length="50" mass="5713">MLHTIYFIPKGVLLQVQEKKMKNCIVLLAEDSGLRIEFSDLPGCFTQDKT</sequence>
<name>A0ABN0NXJ0_TRELE</name>